<dbReference type="PANTHER" id="PTHR42760:SF115">
    <property type="entry name" value="3-OXOACYL-[ACYL-CARRIER-PROTEIN] REDUCTASE FABG"/>
    <property type="match status" value="1"/>
</dbReference>
<dbReference type="InterPro" id="IPR036291">
    <property type="entry name" value="NAD(P)-bd_dom_sf"/>
</dbReference>
<name>A0A383DHB6_9ZZZZ</name>
<dbReference type="PRINTS" id="PR00080">
    <property type="entry name" value="SDRFAMILY"/>
</dbReference>
<dbReference type="Pfam" id="PF13561">
    <property type="entry name" value="adh_short_C2"/>
    <property type="match status" value="1"/>
</dbReference>
<evidence type="ECO:0000256" key="2">
    <source>
        <dbReference type="ARBA" id="ARBA00023002"/>
    </source>
</evidence>
<keyword evidence="2" id="KW-0560">Oxidoreductase</keyword>
<gene>
    <name evidence="3" type="ORF">METZ01_LOCUS496675</name>
</gene>
<dbReference type="EMBL" id="UINC01217289">
    <property type="protein sequence ID" value="SVE43821.1"/>
    <property type="molecule type" value="Genomic_DNA"/>
</dbReference>
<dbReference type="PROSITE" id="PS00061">
    <property type="entry name" value="ADH_SHORT"/>
    <property type="match status" value="1"/>
</dbReference>
<evidence type="ECO:0008006" key="4">
    <source>
        <dbReference type="Google" id="ProtNLM"/>
    </source>
</evidence>
<accession>A0A383DHB6</accession>
<dbReference type="GO" id="GO:0016616">
    <property type="term" value="F:oxidoreductase activity, acting on the CH-OH group of donors, NAD or NADP as acceptor"/>
    <property type="evidence" value="ECO:0007669"/>
    <property type="project" value="TreeGrafter"/>
</dbReference>
<feature type="non-terminal residue" evidence="3">
    <location>
        <position position="1"/>
    </location>
</feature>
<proteinExistence type="inferred from homology"/>
<comment type="similarity">
    <text evidence="1">Belongs to the short-chain dehydrogenases/reductases (SDR) family.</text>
</comment>
<dbReference type="PRINTS" id="PR00081">
    <property type="entry name" value="GDHRDH"/>
</dbReference>
<evidence type="ECO:0000256" key="1">
    <source>
        <dbReference type="ARBA" id="ARBA00006484"/>
    </source>
</evidence>
<protein>
    <recommendedName>
        <fullName evidence="4">3-oxoacyl-ACP reductase</fullName>
    </recommendedName>
</protein>
<dbReference type="SUPFAM" id="SSF51735">
    <property type="entry name" value="NAD(P)-binding Rossmann-fold domains"/>
    <property type="match status" value="1"/>
</dbReference>
<organism evidence="3">
    <name type="scientific">marine metagenome</name>
    <dbReference type="NCBI Taxonomy" id="408172"/>
    <lineage>
        <taxon>unclassified sequences</taxon>
        <taxon>metagenomes</taxon>
        <taxon>ecological metagenomes</taxon>
    </lineage>
</organism>
<dbReference type="CDD" id="cd05233">
    <property type="entry name" value="SDR_c"/>
    <property type="match status" value="1"/>
</dbReference>
<dbReference type="PANTHER" id="PTHR42760">
    <property type="entry name" value="SHORT-CHAIN DEHYDROGENASES/REDUCTASES FAMILY MEMBER"/>
    <property type="match status" value="1"/>
</dbReference>
<sequence>GSCSLYQGDVTESRFVENMVRECVSEFGKVDILHNNVGIVEPGGPVEIEEGNWDRLIDVNVKSMYLMVRSVLPHMVESGGGSIINVSSIASFFSLGYPCASYSASKGAINALTRNIASQYARNQIRCNAILPGLMDTPLIRGAVSGAYKDVDSMVAERTAICPMGRMGDAWDVAHCAVFLASDESKYVTGIELIVDGGLTLTMH</sequence>
<evidence type="ECO:0000313" key="3">
    <source>
        <dbReference type="EMBL" id="SVE43821.1"/>
    </source>
</evidence>
<dbReference type="AlphaFoldDB" id="A0A383DHB6"/>
<dbReference type="FunFam" id="3.40.50.720:FF:000084">
    <property type="entry name" value="Short-chain dehydrogenase reductase"/>
    <property type="match status" value="1"/>
</dbReference>
<dbReference type="Gene3D" id="3.40.50.720">
    <property type="entry name" value="NAD(P)-binding Rossmann-like Domain"/>
    <property type="match status" value="1"/>
</dbReference>
<dbReference type="InterPro" id="IPR020904">
    <property type="entry name" value="Sc_DH/Rdtase_CS"/>
</dbReference>
<reference evidence="3" key="1">
    <citation type="submission" date="2018-05" db="EMBL/GenBank/DDBJ databases">
        <authorList>
            <person name="Lanie J.A."/>
            <person name="Ng W.-L."/>
            <person name="Kazmierczak K.M."/>
            <person name="Andrzejewski T.M."/>
            <person name="Davidsen T.M."/>
            <person name="Wayne K.J."/>
            <person name="Tettelin H."/>
            <person name="Glass J.I."/>
            <person name="Rusch D."/>
            <person name="Podicherti R."/>
            <person name="Tsui H.-C.T."/>
            <person name="Winkler M.E."/>
        </authorList>
    </citation>
    <scope>NUCLEOTIDE SEQUENCE</scope>
</reference>
<dbReference type="InterPro" id="IPR002347">
    <property type="entry name" value="SDR_fam"/>
</dbReference>